<accession>A0A177N0N5</accession>
<keyword evidence="1" id="KW-0812">Transmembrane</keyword>
<dbReference type="STRING" id="980561.A1359_14965"/>
<dbReference type="RefSeq" id="WP_066986101.1">
    <property type="nucleotide sequence ID" value="NZ_LUUI01000143.1"/>
</dbReference>
<sequence length="184" mass="20637">MQENTPIDELLAGKRHFGLEEIVFILLVILSLLGIAVTDYSPHDGYGYWLLMVFVFGALSIFVSWLQAKNGEQDFSEIVKAQAMHWLHTLIIVGAAFLLNKSGQLTDTGASLVILLILALSTMLDGYRIGWQFRLLGFFLASCSIIVAYIEHYIWACSGLGVLIVGGTFFWTYWIRKQNALNND</sequence>
<feature type="transmembrane region" description="Helical" evidence="1">
    <location>
        <begin position="21"/>
        <end position="40"/>
    </location>
</feature>
<dbReference type="OrthoDB" id="5567494at2"/>
<protein>
    <submittedName>
        <fullName evidence="2">Uncharacterized protein</fullName>
    </submittedName>
</protein>
<gene>
    <name evidence="2" type="ORF">A1359_14965</name>
</gene>
<keyword evidence="1" id="KW-1133">Transmembrane helix</keyword>
<feature type="transmembrane region" description="Helical" evidence="1">
    <location>
        <begin position="46"/>
        <end position="66"/>
    </location>
</feature>
<name>A0A177N0N5_9GAMM</name>
<comment type="caution">
    <text evidence="2">The sequence shown here is derived from an EMBL/GenBank/DDBJ whole genome shotgun (WGS) entry which is preliminary data.</text>
</comment>
<feature type="transmembrane region" description="Helical" evidence="1">
    <location>
        <begin position="153"/>
        <end position="175"/>
    </location>
</feature>
<keyword evidence="3" id="KW-1185">Reference proteome</keyword>
<evidence type="ECO:0000313" key="2">
    <source>
        <dbReference type="EMBL" id="OAI11214.1"/>
    </source>
</evidence>
<feature type="transmembrane region" description="Helical" evidence="1">
    <location>
        <begin position="105"/>
        <end position="124"/>
    </location>
</feature>
<keyword evidence="1" id="KW-0472">Membrane</keyword>
<dbReference type="EMBL" id="LUUI01000143">
    <property type="protein sequence ID" value="OAI11214.1"/>
    <property type="molecule type" value="Genomic_DNA"/>
</dbReference>
<evidence type="ECO:0000313" key="3">
    <source>
        <dbReference type="Proteomes" id="UP000078476"/>
    </source>
</evidence>
<reference evidence="2 3" key="1">
    <citation type="submission" date="2016-03" db="EMBL/GenBank/DDBJ databases">
        <authorList>
            <person name="Ploux O."/>
        </authorList>
    </citation>
    <scope>NUCLEOTIDE SEQUENCE [LARGE SCALE GENOMIC DNA]</scope>
    <source>
        <strain evidence="2 3">R-45370</strain>
    </source>
</reference>
<evidence type="ECO:0000256" key="1">
    <source>
        <dbReference type="SAM" id="Phobius"/>
    </source>
</evidence>
<dbReference type="AlphaFoldDB" id="A0A177N0N5"/>
<dbReference type="Proteomes" id="UP000078476">
    <property type="component" value="Unassembled WGS sequence"/>
</dbReference>
<feature type="transmembrane region" description="Helical" evidence="1">
    <location>
        <begin position="78"/>
        <end position="99"/>
    </location>
</feature>
<proteinExistence type="predicted"/>
<organism evidence="2 3">
    <name type="scientific">Methylomonas lenta</name>
    <dbReference type="NCBI Taxonomy" id="980561"/>
    <lineage>
        <taxon>Bacteria</taxon>
        <taxon>Pseudomonadati</taxon>
        <taxon>Pseudomonadota</taxon>
        <taxon>Gammaproteobacteria</taxon>
        <taxon>Methylococcales</taxon>
        <taxon>Methylococcaceae</taxon>
        <taxon>Methylomonas</taxon>
    </lineage>
</organism>